<dbReference type="Proteomes" id="UP001596244">
    <property type="component" value="Unassembled WGS sequence"/>
</dbReference>
<reference evidence="2" key="1">
    <citation type="journal article" date="2019" name="Int. J. Syst. Evol. Microbiol.">
        <title>The Global Catalogue of Microorganisms (GCM) 10K type strain sequencing project: providing services to taxonomists for standard genome sequencing and annotation.</title>
        <authorList>
            <consortium name="The Broad Institute Genomics Platform"/>
            <consortium name="The Broad Institute Genome Sequencing Center for Infectious Disease"/>
            <person name="Wu L."/>
            <person name="Ma J."/>
        </authorList>
    </citation>
    <scope>NUCLEOTIDE SEQUENCE [LARGE SCALE GENOMIC DNA]</scope>
    <source>
        <strain evidence="2">CCUG 51943</strain>
    </source>
</reference>
<proteinExistence type="predicted"/>
<gene>
    <name evidence="1" type="ORF">ACFPUZ_09575</name>
</gene>
<evidence type="ECO:0000313" key="2">
    <source>
        <dbReference type="Proteomes" id="UP001596244"/>
    </source>
</evidence>
<keyword evidence="2" id="KW-1185">Reference proteome</keyword>
<name>A0ABW1QEF7_9CORY</name>
<protein>
    <submittedName>
        <fullName evidence="1">Uncharacterized protein</fullName>
    </submittedName>
</protein>
<accession>A0ABW1QEF7</accession>
<sequence>MISSDLHAVGFDFPTWEDLMQASLDKEDRGAQDVGGWEFISPYTDPSGARLQRYYRNGEWSTSTSFLAQHSRWTAGIGMINERVALVDLATPDDETLTRLTVEMDDPFLYPELDSQGEGPMLGLDDVSVTALAVGVNVFPDVESWRGNESWTPSTADSPDGPVSMFGEPGYLVCPWVFEYFGGGDAAEIAPYSQLVVEVEAVEIRTNVLSGAQFYVARGSIFPGMPPLEVCLPLDVGTVQVGSVIDGAAMMVGTSGVWDR</sequence>
<evidence type="ECO:0000313" key="1">
    <source>
        <dbReference type="EMBL" id="MFC6147054.1"/>
    </source>
</evidence>
<dbReference type="RefSeq" id="WP_377001693.1">
    <property type="nucleotide sequence ID" value="NZ_JBHSQE010000009.1"/>
</dbReference>
<comment type="caution">
    <text evidence="1">The sequence shown here is derived from an EMBL/GenBank/DDBJ whole genome shotgun (WGS) entry which is preliminary data.</text>
</comment>
<dbReference type="EMBL" id="JBHSQE010000009">
    <property type="protein sequence ID" value="MFC6147054.1"/>
    <property type="molecule type" value="Genomic_DNA"/>
</dbReference>
<organism evidence="1 2">
    <name type="scientific">Corynebacterium nasicanis</name>
    <dbReference type="NCBI Taxonomy" id="1448267"/>
    <lineage>
        <taxon>Bacteria</taxon>
        <taxon>Bacillati</taxon>
        <taxon>Actinomycetota</taxon>
        <taxon>Actinomycetes</taxon>
        <taxon>Mycobacteriales</taxon>
        <taxon>Corynebacteriaceae</taxon>
        <taxon>Corynebacterium</taxon>
    </lineage>
</organism>